<dbReference type="GO" id="GO:0006281">
    <property type="term" value="P:DNA repair"/>
    <property type="evidence" value="ECO:0007669"/>
    <property type="project" value="InterPro"/>
</dbReference>
<sequence>MYMQNHFMVKGEKIPYYHFFYKENLHVLLHRKKYFKEREKFKLENGLCLGDFLVEETKKQFNETADFPIIDKSVVFIIHHFEDRVKRDMDNFVYKPLIDAVVKTCIIPEDNYEHVSPYYYGKSSICNMVELLVIPFYHYLDFCDQKMESIINEYRYKQNIYTVSEWQEKIRKEKEELHTFFEM</sequence>
<dbReference type="InterPro" id="IPR036614">
    <property type="entry name" value="RusA-like_sf"/>
</dbReference>
<comment type="caution">
    <text evidence="1">The sequence shown here is derived from an EMBL/GenBank/DDBJ whole genome shotgun (WGS) entry which is preliminary data.</text>
</comment>
<dbReference type="Gene3D" id="3.30.1330.70">
    <property type="entry name" value="Holliday junction resolvase RusA"/>
    <property type="match status" value="1"/>
</dbReference>
<reference evidence="1 2" key="1">
    <citation type="journal article" date="2014" name="Genome Announc.">
        <title>Draft Genome Sequence of the Boron-Tolerant and Moderately Halotolerant Bacterium Gracilibacillus boraciitolerans JCM 21714T.</title>
        <authorList>
            <person name="Ahmed I."/>
            <person name="Oshima K."/>
            <person name="Suda W."/>
            <person name="Kitamura K."/>
            <person name="Iida T."/>
            <person name="Ohmori Y."/>
            <person name="Fujiwara T."/>
            <person name="Hattori M."/>
            <person name="Ohkuma M."/>
        </authorList>
    </citation>
    <scope>NUCLEOTIDE SEQUENCE [LARGE SCALE GENOMIC DNA]</scope>
    <source>
        <strain evidence="1 2">JCM 21714</strain>
    </source>
</reference>
<dbReference type="EMBL" id="BAVS01000009">
    <property type="protein sequence ID" value="GAE93058.1"/>
    <property type="molecule type" value="Genomic_DNA"/>
</dbReference>
<dbReference type="RefSeq" id="WP_035723133.1">
    <property type="nucleotide sequence ID" value="NZ_BAVS01000009.1"/>
</dbReference>
<dbReference type="AlphaFoldDB" id="W4VJR1"/>
<gene>
    <name evidence="1" type="ORF">JCM21714_2093</name>
</gene>
<accession>W4VJR1</accession>
<dbReference type="STRING" id="1298598.JCM21714_2093"/>
<organism evidence="1 2">
    <name type="scientific">Gracilibacillus boraciitolerans JCM 21714</name>
    <dbReference type="NCBI Taxonomy" id="1298598"/>
    <lineage>
        <taxon>Bacteria</taxon>
        <taxon>Bacillati</taxon>
        <taxon>Bacillota</taxon>
        <taxon>Bacilli</taxon>
        <taxon>Bacillales</taxon>
        <taxon>Bacillaceae</taxon>
        <taxon>Gracilibacillus</taxon>
    </lineage>
</organism>
<evidence type="ECO:0000313" key="1">
    <source>
        <dbReference type="EMBL" id="GAE93058.1"/>
    </source>
</evidence>
<evidence type="ECO:0000313" key="2">
    <source>
        <dbReference type="Proteomes" id="UP000019102"/>
    </source>
</evidence>
<dbReference type="GO" id="GO:0006310">
    <property type="term" value="P:DNA recombination"/>
    <property type="evidence" value="ECO:0007669"/>
    <property type="project" value="InterPro"/>
</dbReference>
<dbReference type="Proteomes" id="UP000019102">
    <property type="component" value="Unassembled WGS sequence"/>
</dbReference>
<name>W4VJR1_9BACI</name>
<dbReference type="SUPFAM" id="SSF103084">
    <property type="entry name" value="Holliday junction resolvase RusA"/>
    <property type="match status" value="1"/>
</dbReference>
<dbReference type="OrthoDB" id="2476074at2"/>
<dbReference type="GO" id="GO:0000287">
    <property type="term" value="F:magnesium ion binding"/>
    <property type="evidence" value="ECO:0007669"/>
    <property type="project" value="InterPro"/>
</dbReference>
<keyword evidence="2" id="KW-1185">Reference proteome</keyword>
<protein>
    <submittedName>
        <fullName evidence="1">Uncharacterized protein</fullName>
    </submittedName>
</protein>
<proteinExistence type="predicted"/>